<dbReference type="GO" id="GO:0000981">
    <property type="term" value="F:DNA-binding transcription factor activity, RNA polymerase II-specific"/>
    <property type="evidence" value="ECO:0007669"/>
    <property type="project" value="TreeGrafter"/>
</dbReference>
<keyword evidence="4" id="KW-0862">Zinc</keyword>
<comment type="caution">
    <text evidence="8">The sequence shown here is derived from an EMBL/GenBank/DDBJ whole genome shotgun (WGS) entry which is preliminary data.</text>
</comment>
<reference evidence="8 9" key="1">
    <citation type="journal article" date="2018" name="Genome Biol. Evol.">
        <title>Multiple Roots of Fruiting Body Formation in Amoebozoa.</title>
        <authorList>
            <person name="Hillmann F."/>
            <person name="Forbes G."/>
            <person name="Novohradska S."/>
            <person name="Ferling I."/>
            <person name="Riege K."/>
            <person name="Groth M."/>
            <person name="Westermann M."/>
            <person name="Marz M."/>
            <person name="Spaller T."/>
            <person name="Winckler T."/>
            <person name="Schaap P."/>
            <person name="Glockner G."/>
        </authorList>
    </citation>
    <scope>NUCLEOTIDE SEQUENCE [LARGE SCALE GENOMIC DNA]</scope>
    <source>
        <strain evidence="8 9">Jena</strain>
    </source>
</reference>
<dbReference type="SUPFAM" id="SSF57667">
    <property type="entry name" value="beta-beta-alpha zinc fingers"/>
    <property type="match status" value="3"/>
</dbReference>
<evidence type="ECO:0000259" key="7">
    <source>
        <dbReference type="PROSITE" id="PS50157"/>
    </source>
</evidence>
<keyword evidence="5" id="KW-0539">Nucleus</keyword>
<feature type="domain" description="C2H2-type" evidence="7">
    <location>
        <begin position="176"/>
        <end position="204"/>
    </location>
</feature>
<evidence type="ECO:0000313" key="9">
    <source>
        <dbReference type="Proteomes" id="UP000241769"/>
    </source>
</evidence>
<dbReference type="Pfam" id="PF00096">
    <property type="entry name" value="zf-C2H2"/>
    <property type="match status" value="2"/>
</dbReference>
<dbReference type="EMBL" id="MDYQ01000003">
    <property type="protein sequence ID" value="PRP89441.1"/>
    <property type="molecule type" value="Genomic_DNA"/>
</dbReference>
<dbReference type="STRING" id="1890364.A0A2P6NZQ8"/>
<dbReference type="PROSITE" id="PS50157">
    <property type="entry name" value="ZINC_FINGER_C2H2_2"/>
    <property type="match status" value="3"/>
</dbReference>
<dbReference type="InterPro" id="IPR013087">
    <property type="entry name" value="Znf_C2H2_type"/>
</dbReference>
<organism evidence="8 9">
    <name type="scientific">Planoprotostelium fungivorum</name>
    <dbReference type="NCBI Taxonomy" id="1890364"/>
    <lineage>
        <taxon>Eukaryota</taxon>
        <taxon>Amoebozoa</taxon>
        <taxon>Evosea</taxon>
        <taxon>Variosea</taxon>
        <taxon>Cavosteliida</taxon>
        <taxon>Cavosteliaceae</taxon>
        <taxon>Planoprotostelium</taxon>
    </lineage>
</organism>
<evidence type="ECO:0000313" key="8">
    <source>
        <dbReference type="EMBL" id="PRP89441.1"/>
    </source>
</evidence>
<name>A0A2P6NZQ8_9EUKA</name>
<dbReference type="AlphaFoldDB" id="A0A2P6NZQ8"/>
<dbReference type="FunFam" id="3.30.160.60:FF:000125">
    <property type="entry name" value="Putative zinc finger protein 143"/>
    <property type="match status" value="1"/>
</dbReference>
<evidence type="ECO:0000256" key="4">
    <source>
        <dbReference type="ARBA" id="ARBA00022833"/>
    </source>
</evidence>
<dbReference type="GO" id="GO:0008270">
    <property type="term" value="F:zinc ion binding"/>
    <property type="evidence" value="ECO:0007669"/>
    <property type="project" value="UniProtKB-KW"/>
</dbReference>
<protein>
    <recommendedName>
        <fullName evidence="7">C2H2-type domain-containing protein</fullName>
    </recommendedName>
</protein>
<dbReference type="InParanoid" id="A0A2P6NZQ8"/>
<dbReference type="PANTHER" id="PTHR23235:SF142">
    <property type="entry name" value="ZINC FINGER PROTEIN 384"/>
    <property type="match status" value="1"/>
</dbReference>
<evidence type="ECO:0000256" key="3">
    <source>
        <dbReference type="ARBA" id="ARBA00022771"/>
    </source>
</evidence>
<dbReference type="OrthoDB" id="24548at2759"/>
<dbReference type="InterPro" id="IPR036236">
    <property type="entry name" value="Znf_C2H2_sf"/>
</dbReference>
<evidence type="ECO:0000256" key="6">
    <source>
        <dbReference type="PROSITE-ProRule" id="PRU00042"/>
    </source>
</evidence>
<dbReference type="PROSITE" id="PS00028">
    <property type="entry name" value="ZINC_FINGER_C2H2_1"/>
    <property type="match status" value="3"/>
</dbReference>
<evidence type="ECO:0000256" key="1">
    <source>
        <dbReference type="ARBA" id="ARBA00022723"/>
    </source>
</evidence>
<dbReference type="PANTHER" id="PTHR23235">
    <property type="entry name" value="KRUEPPEL-LIKE TRANSCRIPTION FACTOR"/>
    <property type="match status" value="1"/>
</dbReference>
<dbReference type="GO" id="GO:0000978">
    <property type="term" value="F:RNA polymerase II cis-regulatory region sequence-specific DNA binding"/>
    <property type="evidence" value="ECO:0007669"/>
    <property type="project" value="TreeGrafter"/>
</dbReference>
<keyword evidence="1" id="KW-0479">Metal-binding</keyword>
<keyword evidence="9" id="KW-1185">Reference proteome</keyword>
<keyword evidence="2" id="KW-0677">Repeat</keyword>
<dbReference type="SMART" id="SM00355">
    <property type="entry name" value="ZnF_C2H2"/>
    <property type="match status" value="3"/>
</dbReference>
<feature type="domain" description="C2H2-type" evidence="7">
    <location>
        <begin position="116"/>
        <end position="145"/>
    </location>
</feature>
<feature type="domain" description="C2H2-type" evidence="7">
    <location>
        <begin position="146"/>
        <end position="175"/>
    </location>
</feature>
<evidence type="ECO:0000256" key="5">
    <source>
        <dbReference type="ARBA" id="ARBA00023242"/>
    </source>
</evidence>
<dbReference type="Proteomes" id="UP000241769">
    <property type="component" value="Unassembled WGS sequence"/>
</dbReference>
<gene>
    <name evidence="8" type="ORF">PROFUN_01304</name>
</gene>
<evidence type="ECO:0000256" key="2">
    <source>
        <dbReference type="ARBA" id="ARBA00022737"/>
    </source>
</evidence>
<keyword evidence="3 6" id="KW-0863">Zinc-finger</keyword>
<accession>A0A2P6NZQ8</accession>
<sequence length="301" mass="33779">MSNQESNHTDYVPTEADIALLAPHHLAIYQQLNSFNMFKAAATFLQEAVSSTRALRREETFTDDETQQILSALTASSNQMSVIAAENRQIQMLASQTLPPPLPEDSEAIDKKRVIYNCKYHGCTGSFTTLANMKRHEKLHSGEKPYVCPVASCSKSFARKYDLKVHTRTHTKEKPYACGVCSKKFSRVSSMREHERNLHGLNNSCMDDEKKDPQLFVSIKEEVKEEPIDVTMLAGTAEFIELPVTSPPMTSPSSIFSDQLSDLGLVQGFTPPQNVGEQWEGLVFDELHMGNDDLHLVNFHN</sequence>
<dbReference type="Gene3D" id="3.30.160.60">
    <property type="entry name" value="Classic Zinc Finger"/>
    <property type="match status" value="3"/>
</dbReference>
<proteinExistence type="predicted"/>
<dbReference type="FunFam" id="3.30.160.60:FF:001049">
    <property type="entry name" value="zinc finger protein 319"/>
    <property type="match status" value="1"/>
</dbReference>